<sequence>MALPKLRTFQNSLKPHLRALNRISYADLHEQSARARHELDQIQKQMQQDPSDMALQPQEHKCREHYIAILTSSKVEWVKFGDECTRTFFALAKQRKLATYIYPIKDDAGNLVEGGLDHSFYKYLLGRQITLRVPIDKEIISMGAVLSTEQQLHMSKAFTDGDIRDALFSIPNTKSPGPDGYNSGFYKATWHVTGPLICLAVKEFFSKGEMPKFLTRQNPRTLTYLRGSLEKFHECAGLKANEQKSMAVYGGCT</sequence>
<dbReference type="AlphaFoldDB" id="A0A9Q1GP91"/>
<accession>A0A9Q1GP91</accession>
<protein>
    <submittedName>
        <fullName evidence="1">Uncharacterized protein</fullName>
    </submittedName>
</protein>
<reference evidence="1" key="1">
    <citation type="submission" date="2022-04" db="EMBL/GenBank/DDBJ databases">
        <title>Carnegiea gigantea Genome sequencing and assembly v2.</title>
        <authorList>
            <person name="Copetti D."/>
            <person name="Sanderson M.J."/>
            <person name="Burquez A."/>
            <person name="Wojciechowski M.F."/>
        </authorList>
    </citation>
    <scope>NUCLEOTIDE SEQUENCE</scope>
    <source>
        <strain evidence="1">SGP5-SGP5p</strain>
        <tissue evidence="1">Aerial part</tissue>
    </source>
</reference>
<proteinExistence type="predicted"/>
<evidence type="ECO:0000313" key="1">
    <source>
        <dbReference type="EMBL" id="KAJ8423643.1"/>
    </source>
</evidence>
<organism evidence="1 2">
    <name type="scientific">Carnegiea gigantea</name>
    <dbReference type="NCBI Taxonomy" id="171969"/>
    <lineage>
        <taxon>Eukaryota</taxon>
        <taxon>Viridiplantae</taxon>
        <taxon>Streptophyta</taxon>
        <taxon>Embryophyta</taxon>
        <taxon>Tracheophyta</taxon>
        <taxon>Spermatophyta</taxon>
        <taxon>Magnoliopsida</taxon>
        <taxon>eudicotyledons</taxon>
        <taxon>Gunneridae</taxon>
        <taxon>Pentapetalae</taxon>
        <taxon>Caryophyllales</taxon>
        <taxon>Cactineae</taxon>
        <taxon>Cactaceae</taxon>
        <taxon>Cactoideae</taxon>
        <taxon>Echinocereeae</taxon>
        <taxon>Carnegiea</taxon>
    </lineage>
</organism>
<comment type="caution">
    <text evidence="1">The sequence shown here is derived from an EMBL/GenBank/DDBJ whole genome shotgun (WGS) entry which is preliminary data.</text>
</comment>
<gene>
    <name evidence="1" type="ORF">Cgig2_006674</name>
</gene>
<dbReference type="Proteomes" id="UP001153076">
    <property type="component" value="Unassembled WGS sequence"/>
</dbReference>
<dbReference type="OrthoDB" id="1302579at2759"/>
<dbReference type="EMBL" id="JAKOGI010001911">
    <property type="protein sequence ID" value="KAJ8423643.1"/>
    <property type="molecule type" value="Genomic_DNA"/>
</dbReference>
<evidence type="ECO:0000313" key="2">
    <source>
        <dbReference type="Proteomes" id="UP001153076"/>
    </source>
</evidence>
<keyword evidence="2" id="KW-1185">Reference proteome</keyword>
<name>A0A9Q1GP91_9CARY</name>